<feature type="compositionally biased region" description="Basic and acidic residues" evidence="1">
    <location>
        <begin position="56"/>
        <end position="68"/>
    </location>
</feature>
<feature type="compositionally biased region" description="Basic residues" evidence="1">
    <location>
        <begin position="204"/>
        <end position="215"/>
    </location>
</feature>
<reference evidence="2" key="1">
    <citation type="submission" date="2022-11" db="EMBL/GenBank/DDBJ databases">
        <title>Minimal conservation of predation-associated metabolite biosynthetic gene clusters underscores biosynthetic potential of Myxococcota including descriptions for ten novel species: Archangium lansinium sp. nov., Myxococcus landrumus sp. nov., Nannocystis bai.</title>
        <authorList>
            <person name="Ahearne A."/>
            <person name="Stevens C."/>
            <person name="Phillips K."/>
        </authorList>
    </citation>
    <scope>NUCLEOTIDE SEQUENCE</scope>
    <source>
        <strain evidence="2">Na p29</strain>
    </source>
</reference>
<feature type="compositionally biased region" description="Basic and acidic residues" evidence="1">
    <location>
        <begin position="1"/>
        <end position="47"/>
    </location>
</feature>
<feature type="region of interest" description="Disordered" evidence="1">
    <location>
        <begin position="324"/>
        <end position="348"/>
    </location>
</feature>
<comment type="caution">
    <text evidence="2">The sequence shown here is derived from an EMBL/GenBank/DDBJ whole genome shotgun (WGS) entry which is preliminary data.</text>
</comment>
<dbReference type="AlphaFoldDB" id="A0A9X3EVZ8"/>
<feature type="compositionally biased region" description="Basic residues" evidence="1">
    <location>
        <begin position="453"/>
        <end position="469"/>
    </location>
</feature>
<feature type="compositionally biased region" description="Basic and acidic residues" evidence="1">
    <location>
        <begin position="194"/>
        <end position="203"/>
    </location>
</feature>
<dbReference type="Proteomes" id="UP001150924">
    <property type="component" value="Unassembled WGS sequence"/>
</dbReference>
<evidence type="ECO:0000256" key="1">
    <source>
        <dbReference type="SAM" id="MobiDB-lite"/>
    </source>
</evidence>
<dbReference type="EMBL" id="JAPNKE010000002">
    <property type="protein sequence ID" value="MCY1010335.1"/>
    <property type="molecule type" value="Genomic_DNA"/>
</dbReference>
<keyword evidence="3" id="KW-1185">Reference proteome</keyword>
<feature type="compositionally biased region" description="Basic and acidic residues" evidence="1">
    <location>
        <begin position="399"/>
        <end position="408"/>
    </location>
</feature>
<feature type="region of interest" description="Disordered" evidence="1">
    <location>
        <begin position="175"/>
        <end position="218"/>
    </location>
</feature>
<evidence type="ECO:0000313" key="2">
    <source>
        <dbReference type="EMBL" id="MCY1010335.1"/>
    </source>
</evidence>
<evidence type="ECO:0000313" key="3">
    <source>
        <dbReference type="Proteomes" id="UP001150924"/>
    </source>
</evidence>
<name>A0A9X3EVZ8_9BACT</name>
<feature type="region of interest" description="Disordered" evidence="1">
    <location>
        <begin position="1"/>
        <end position="68"/>
    </location>
</feature>
<sequence length="469" mass="52086">MRARERQRGRRDVEADHRHHPGDAQERPGAQGRDEQQADQKARRQREQGVGQGRAADQRVAGEDRVDRGGLQLDARQVAGERGADHVVAEVGHAEQDDLAAQDVVGAALDDVDRRHRGEGAGVAAEVEHHRLVVAERDPARPDLQARLAAEERQLGAPEALAQGHQLDRQRRVGGLADAPGRGDRPHRPVALLLDRDPAERPRPRGQLRQRHQPRLGRADRGRARVLLAVTAVPQRRRLRQRPPIACLLGQVNGQHHVARRRDRRGQLGVAHQLARDLLQQRVGLSLCTCLREHALFDMSFDTPGELRRQHLLGVDVDLVDADRRRPGRRDRPHQRGSAGAALVQLGPALERGVVDRHDHDLAGGRHRPAPAEPLVEAGPLERVDPADLQARALQPAQQRDRHADQRRQQRRRAPRGAPAAVRRGFAGPPRITALRARSPSRRPRRSGAGSAARRRTPAPACRRRARPP</sequence>
<feature type="compositionally biased region" description="Low complexity" evidence="1">
    <location>
        <begin position="416"/>
        <end position="431"/>
    </location>
</feature>
<feature type="region of interest" description="Disordered" evidence="1">
    <location>
        <begin position="393"/>
        <end position="469"/>
    </location>
</feature>
<accession>A0A9X3EVZ8</accession>
<protein>
    <submittedName>
        <fullName evidence="2">Uncharacterized protein</fullName>
    </submittedName>
</protein>
<proteinExistence type="predicted"/>
<feature type="region of interest" description="Disordered" evidence="1">
    <location>
        <begin position="360"/>
        <end position="379"/>
    </location>
</feature>
<gene>
    <name evidence="2" type="ORF">OV079_33170</name>
</gene>
<feature type="compositionally biased region" description="Basic residues" evidence="1">
    <location>
        <begin position="326"/>
        <end position="335"/>
    </location>
</feature>
<organism evidence="2 3">
    <name type="scientific">Nannocystis pusilla</name>
    <dbReference type="NCBI Taxonomy" id="889268"/>
    <lineage>
        <taxon>Bacteria</taxon>
        <taxon>Pseudomonadati</taxon>
        <taxon>Myxococcota</taxon>
        <taxon>Polyangia</taxon>
        <taxon>Nannocystales</taxon>
        <taxon>Nannocystaceae</taxon>
        <taxon>Nannocystis</taxon>
    </lineage>
</organism>